<feature type="transmembrane region" description="Helical" evidence="6">
    <location>
        <begin position="78"/>
        <end position="99"/>
    </location>
</feature>
<feature type="transmembrane region" description="Helical" evidence="6">
    <location>
        <begin position="147"/>
        <end position="169"/>
    </location>
</feature>
<dbReference type="Proteomes" id="UP000398389">
    <property type="component" value="Unassembled WGS sequence"/>
</dbReference>
<dbReference type="RefSeq" id="XP_031853278.1">
    <property type="nucleotide sequence ID" value="XM_031997387.1"/>
</dbReference>
<keyword evidence="3 6" id="KW-1133">Transmembrane helix</keyword>
<dbReference type="GeneID" id="43581487"/>
<evidence type="ECO:0000256" key="6">
    <source>
        <dbReference type="SAM" id="Phobius"/>
    </source>
</evidence>
<proteinExistence type="predicted"/>
<feature type="compositionally biased region" description="Polar residues" evidence="5">
    <location>
        <begin position="218"/>
        <end position="229"/>
    </location>
</feature>
<dbReference type="GO" id="GO:0055085">
    <property type="term" value="P:transmembrane transport"/>
    <property type="evidence" value="ECO:0007669"/>
    <property type="project" value="InterPro"/>
</dbReference>
<dbReference type="InterPro" id="IPR040254">
    <property type="entry name" value="Ecm3-like"/>
</dbReference>
<sequence>MASDADLTIGDAIYISIKPLIKIFLNCALGFLLAKKNYLSPETCQNLSYIIVNFLQPCLMFTKIVSSLDSSDLRTVGVVILTAFLFQALGLAASAIVALVAPVPKYWLGSLIMACVFSNTTDLPVAYITTLSGGKPFTSEDGSKGVAYSMIFVAVFIFSMFNMGSFRLIGIDAARKTKDIERGVFSPSEPSNNQPGVLTLYSQAKKRLLRRRKRQQTQDESLPSPTLSPSMVGDDKDDDYDDFDEKNNHRLRHRIAEQTPSSTNINDDIPHNLDVKSISDIRETLTTETFLEITRQATGAHADTLLPKTSAATITAASVALPSTWSNKTRARFNVYIDTHPWAYFGWQILYNFSRPPSAMLIISMIITMVRPLRALFYNNSGAIVVSGIPNAPDGQPVLSFIMDFASFVGASQVPFGMMLLGASISRLHVGKLPKGFWRVVLGIALFKLCLLPIIAIVWTTHMQNIGWIDPVKNKMTSLTIIVTAGAPIATLHVLFLSIFGKPTVIEEEDPQTGEIKEVLWFEEMDCLAINVIFQYFVLFVSMGILLTYTLKKVVVV</sequence>
<evidence type="ECO:0000313" key="7">
    <source>
        <dbReference type="EMBL" id="VVT50237.1"/>
    </source>
</evidence>
<evidence type="ECO:0000256" key="5">
    <source>
        <dbReference type="SAM" id="MobiDB-lite"/>
    </source>
</evidence>
<keyword evidence="2 6" id="KW-0812">Transmembrane</keyword>
<gene>
    <name evidence="7" type="ORF">SAPINGB_P002669</name>
</gene>
<dbReference type="OrthoDB" id="435607at2759"/>
<feature type="transmembrane region" description="Helical" evidence="6">
    <location>
        <begin position="527"/>
        <end position="551"/>
    </location>
</feature>
<feature type="transmembrane region" description="Helical" evidence="6">
    <location>
        <begin position="106"/>
        <end position="127"/>
    </location>
</feature>
<dbReference type="PANTHER" id="PTHR31274:SF1">
    <property type="entry name" value="AGL149CP"/>
    <property type="match status" value="1"/>
</dbReference>
<feature type="region of interest" description="Disordered" evidence="5">
    <location>
        <begin position="209"/>
        <end position="245"/>
    </location>
</feature>
<evidence type="ECO:0000256" key="4">
    <source>
        <dbReference type="ARBA" id="ARBA00023136"/>
    </source>
</evidence>
<dbReference type="Pfam" id="PF03547">
    <property type="entry name" value="Mem_trans"/>
    <property type="match status" value="1"/>
</dbReference>
<dbReference type="EMBL" id="CABVLU010000002">
    <property type="protein sequence ID" value="VVT50237.1"/>
    <property type="molecule type" value="Genomic_DNA"/>
</dbReference>
<dbReference type="InterPro" id="IPR004776">
    <property type="entry name" value="Mem_transp_PIN-like"/>
</dbReference>
<keyword evidence="4 6" id="KW-0472">Membrane</keyword>
<organism evidence="7 8">
    <name type="scientific">Magnusiomyces paraingens</name>
    <dbReference type="NCBI Taxonomy" id="2606893"/>
    <lineage>
        <taxon>Eukaryota</taxon>
        <taxon>Fungi</taxon>
        <taxon>Dikarya</taxon>
        <taxon>Ascomycota</taxon>
        <taxon>Saccharomycotina</taxon>
        <taxon>Dipodascomycetes</taxon>
        <taxon>Dipodascales</taxon>
        <taxon>Dipodascaceae</taxon>
        <taxon>Magnusiomyces</taxon>
    </lineage>
</organism>
<dbReference type="GO" id="GO:0016020">
    <property type="term" value="C:membrane"/>
    <property type="evidence" value="ECO:0007669"/>
    <property type="project" value="UniProtKB-SubCell"/>
</dbReference>
<evidence type="ECO:0000313" key="8">
    <source>
        <dbReference type="Proteomes" id="UP000398389"/>
    </source>
</evidence>
<accession>A0A5E8BKV6</accession>
<dbReference type="AlphaFoldDB" id="A0A5E8BKV6"/>
<feature type="transmembrane region" description="Helical" evidence="6">
    <location>
        <begin position="46"/>
        <end position="66"/>
    </location>
</feature>
<evidence type="ECO:0000256" key="2">
    <source>
        <dbReference type="ARBA" id="ARBA00022692"/>
    </source>
</evidence>
<keyword evidence="8" id="KW-1185">Reference proteome</keyword>
<feature type="transmembrane region" description="Helical" evidence="6">
    <location>
        <begin position="398"/>
        <end position="425"/>
    </location>
</feature>
<feature type="transmembrane region" description="Helical" evidence="6">
    <location>
        <begin position="479"/>
        <end position="500"/>
    </location>
</feature>
<evidence type="ECO:0000256" key="3">
    <source>
        <dbReference type="ARBA" id="ARBA00022989"/>
    </source>
</evidence>
<protein>
    <recommendedName>
        <fullName evidence="9">Auxin efflux carrier</fullName>
    </recommendedName>
</protein>
<feature type="compositionally biased region" description="Acidic residues" evidence="5">
    <location>
        <begin position="235"/>
        <end position="244"/>
    </location>
</feature>
<comment type="subcellular location">
    <subcellularLocation>
        <location evidence="1">Membrane</location>
        <topology evidence="1">Multi-pass membrane protein</topology>
    </subcellularLocation>
</comment>
<name>A0A5E8BKV6_9ASCO</name>
<evidence type="ECO:0000256" key="1">
    <source>
        <dbReference type="ARBA" id="ARBA00004141"/>
    </source>
</evidence>
<evidence type="ECO:0008006" key="9">
    <source>
        <dbReference type="Google" id="ProtNLM"/>
    </source>
</evidence>
<feature type="transmembrane region" description="Helical" evidence="6">
    <location>
        <begin position="437"/>
        <end position="459"/>
    </location>
</feature>
<reference evidence="7 8" key="1">
    <citation type="submission" date="2019-09" db="EMBL/GenBank/DDBJ databases">
        <authorList>
            <person name="Brejova B."/>
        </authorList>
    </citation>
    <scope>NUCLEOTIDE SEQUENCE [LARGE SCALE GENOMIC DNA]</scope>
</reference>
<dbReference type="PANTHER" id="PTHR31274">
    <property type="entry name" value="PROTEIN ECM3"/>
    <property type="match status" value="1"/>
</dbReference>
<feature type="transmembrane region" description="Helical" evidence="6">
    <location>
        <begin position="12"/>
        <end position="34"/>
    </location>
</feature>